<dbReference type="Proteomes" id="UP000256388">
    <property type="component" value="Unassembled WGS sequence"/>
</dbReference>
<name>A0A347ZSF8_9CHLR</name>
<evidence type="ECO:0000313" key="11">
    <source>
        <dbReference type="EMBL" id="REG11196.1"/>
    </source>
</evidence>
<dbReference type="SMART" id="SM00387">
    <property type="entry name" value="HATPase_c"/>
    <property type="match status" value="1"/>
</dbReference>
<evidence type="ECO:0000259" key="8">
    <source>
        <dbReference type="PROSITE" id="PS50109"/>
    </source>
</evidence>
<dbReference type="Pfam" id="PF02518">
    <property type="entry name" value="HATPase_c"/>
    <property type="match status" value="1"/>
</dbReference>
<evidence type="ECO:0000259" key="9">
    <source>
        <dbReference type="PROSITE" id="PS50112"/>
    </source>
</evidence>
<dbReference type="CDD" id="cd00082">
    <property type="entry name" value="HisKA"/>
    <property type="match status" value="1"/>
</dbReference>
<organism evidence="11 12">
    <name type="scientific">Pelolinea submarina</name>
    <dbReference type="NCBI Taxonomy" id="913107"/>
    <lineage>
        <taxon>Bacteria</taxon>
        <taxon>Bacillati</taxon>
        <taxon>Chloroflexota</taxon>
        <taxon>Anaerolineae</taxon>
        <taxon>Anaerolineales</taxon>
        <taxon>Anaerolineaceae</taxon>
        <taxon>Pelolinea</taxon>
    </lineage>
</organism>
<dbReference type="InterPro" id="IPR036890">
    <property type="entry name" value="HATPase_C_sf"/>
</dbReference>
<dbReference type="AlphaFoldDB" id="A0A347ZSF8"/>
<feature type="domain" description="PAS" evidence="9">
    <location>
        <begin position="168"/>
        <end position="213"/>
    </location>
</feature>
<evidence type="ECO:0000256" key="5">
    <source>
        <dbReference type="ARBA" id="ARBA00022777"/>
    </source>
</evidence>
<dbReference type="InterPro" id="IPR035965">
    <property type="entry name" value="PAS-like_dom_sf"/>
</dbReference>
<dbReference type="SUPFAM" id="SSF55781">
    <property type="entry name" value="GAF domain-like"/>
    <property type="match status" value="1"/>
</dbReference>
<dbReference type="InterPro" id="IPR005467">
    <property type="entry name" value="His_kinase_dom"/>
</dbReference>
<feature type="domain" description="Histidine kinase" evidence="8">
    <location>
        <begin position="302"/>
        <end position="517"/>
    </location>
</feature>
<feature type="domain" description="PAC" evidence="10">
    <location>
        <begin position="246"/>
        <end position="298"/>
    </location>
</feature>
<dbReference type="InterPro" id="IPR003594">
    <property type="entry name" value="HATPase_dom"/>
</dbReference>
<keyword evidence="7" id="KW-0472">Membrane</keyword>
<dbReference type="InterPro" id="IPR036097">
    <property type="entry name" value="HisK_dim/P_sf"/>
</dbReference>
<evidence type="ECO:0000259" key="10">
    <source>
        <dbReference type="PROSITE" id="PS50113"/>
    </source>
</evidence>
<dbReference type="SMART" id="SM00091">
    <property type="entry name" value="PAS"/>
    <property type="match status" value="1"/>
</dbReference>
<keyword evidence="12" id="KW-1185">Reference proteome</keyword>
<keyword evidence="5" id="KW-0418">Kinase</keyword>
<dbReference type="NCBIfam" id="TIGR00229">
    <property type="entry name" value="sensory_box"/>
    <property type="match status" value="1"/>
</dbReference>
<evidence type="ECO:0000256" key="1">
    <source>
        <dbReference type="ARBA" id="ARBA00000085"/>
    </source>
</evidence>
<evidence type="ECO:0000313" key="12">
    <source>
        <dbReference type="Proteomes" id="UP000256388"/>
    </source>
</evidence>
<dbReference type="CDD" id="cd00130">
    <property type="entry name" value="PAS"/>
    <property type="match status" value="1"/>
</dbReference>
<reference evidence="11 12" key="1">
    <citation type="submission" date="2018-08" db="EMBL/GenBank/DDBJ databases">
        <title>Genomic Encyclopedia of Type Strains, Phase IV (KMG-IV): sequencing the most valuable type-strain genomes for metagenomic binning, comparative biology and taxonomic classification.</title>
        <authorList>
            <person name="Goeker M."/>
        </authorList>
    </citation>
    <scope>NUCLEOTIDE SEQUENCE [LARGE SCALE GENOMIC DNA]</scope>
    <source>
        <strain evidence="11 12">DSM 23923</strain>
    </source>
</reference>
<dbReference type="Gene3D" id="1.10.287.130">
    <property type="match status" value="1"/>
</dbReference>
<dbReference type="RefSeq" id="WP_116224332.1">
    <property type="nucleotide sequence ID" value="NZ_AP018437.1"/>
</dbReference>
<dbReference type="InterPro" id="IPR003661">
    <property type="entry name" value="HisK_dim/P_dom"/>
</dbReference>
<dbReference type="InterPro" id="IPR029016">
    <property type="entry name" value="GAF-like_dom_sf"/>
</dbReference>
<comment type="caution">
    <text evidence="11">The sequence shown here is derived from an EMBL/GenBank/DDBJ whole genome shotgun (WGS) entry which is preliminary data.</text>
</comment>
<dbReference type="PANTHER" id="PTHR43547">
    <property type="entry name" value="TWO-COMPONENT HISTIDINE KINASE"/>
    <property type="match status" value="1"/>
</dbReference>
<dbReference type="PRINTS" id="PR00344">
    <property type="entry name" value="BCTRLSENSOR"/>
</dbReference>
<evidence type="ECO:0000256" key="2">
    <source>
        <dbReference type="ARBA" id="ARBA00012438"/>
    </source>
</evidence>
<evidence type="ECO:0000256" key="7">
    <source>
        <dbReference type="ARBA" id="ARBA00023136"/>
    </source>
</evidence>
<dbReference type="InterPro" id="IPR000700">
    <property type="entry name" value="PAS-assoc_C"/>
</dbReference>
<dbReference type="InterPro" id="IPR004358">
    <property type="entry name" value="Sig_transdc_His_kin-like_C"/>
</dbReference>
<dbReference type="InterPro" id="IPR000014">
    <property type="entry name" value="PAS"/>
</dbReference>
<sequence length="519" mass="57751">MLPDIRVRQRDYLLEISRALTQELDLDTLLKRILKVSIELLAGQAGLIVLRSQDGLWHPRVAEGISPAFLEELTPLLKAIPDHENPEEFEIPEVNRILSQLTLAATLGLMSGVGLPMVTQKHVLGVIFIFRGYPGVFSLNDRNVLSSFANQAAIAVRNAQLYTTAVRNKQHLDTVLDSAADGILILGPNQIIDRCNPAFSRMISLPVEEIQGKPHDEVLRFEKLTHDVKLEDALAGGWPLNSHAQLYVEGDLKRKDASSVPVGITYAPLLSPEGILTNIIASVRDITRFRQAEEMKTTFISVISHELKTPVALIKGYVCTLLREDANWDSDFVKESLTIIEEESDRLNLLIENLLDATRLQAGGVSLKKSDVDIPAIAKRLATRFQTQTDKHTLTVDFPEDFPTIFADESRIEQIISNLISNSIKYAEKGEIHISGDKRKNNVIVCVSDEGEGIAPQDMPYIFDRFYRSSDAMRTKKGAGLGLYLAKSIMDAHNGNIWVDTDYKNGAKICFSLPYGNDI</sequence>
<dbReference type="Pfam" id="PF13426">
    <property type="entry name" value="PAS_9"/>
    <property type="match status" value="1"/>
</dbReference>
<dbReference type="PROSITE" id="PS50112">
    <property type="entry name" value="PAS"/>
    <property type="match status" value="1"/>
</dbReference>
<keyword evidence="4" id="KW-0808">Transferase</keyword>
<dbReference type="SUPFAM" id="SSF47384">
    <property type="entry name" value="Homodimeric domain of signal transducing histidine kinase"/>
    <property type="match status" value="1"/>
</dbReference>
<dbReference type="SMART" id="SM00388">
    <property type="entry name" value="HisKA"/>
    <property type="match status" value="1"/>
</dbReference>
<evidence type="ECO:0000256" key="4">
    <source>
        <dbReference type="ARBA" id="ARBA00022679"/>
    </source>
</evidence>
<dbReference type="PROSITE" id="PS50113">
    <property type="entry name" value="PAC"/>
    <property type="match status" value="1"/>
</dbReference>
<evidence type="ECO:0000256" key="6">
    <source>
        <dbReference type="ARBA" id="ARBA00023012"/>
    </source>
</evidence>
<dbReference type="EC" id="2.7.13.3" evidence="2"/>
<proteinExistence type="predicted"/>
<dbReference type="Pfam" id="PF01590">
    <property type="entry name" value="GAF"/>
    <property type="match status" value="1"/>
</dbReference>
<dbReference type="SUPFAM" id="SSF55785">
    <property type="entry name" value="PYP-like sensor domain (PAS domain)"/>
    <property type="match status" value="1"/>
</dbReference>
<dbReference type="InterPro" id="IPR003018">
    <property type="entry name" value="GAF"/>
</dbReference>
<dbReference type="Gene3D" id="3.30.450.20">
    <property type="entry name" value="PAS domain"/>
    <property type="match status" value="1"/>
</dbReference>
<accession>A0A347ZSF8</accession>
<dbReference type="FunFam" id="1.10.287.130:FF:000001">
    <property type="entry name" value="Two-component sensor histidine kinase"/>
    <property type="match status" value="1"/>
</dbReference>
<dbReference type="EMBL" id="QUMS01000001">
    <property type="protein sequence ID" value="REG11196.1"/>
    <property type="molecule type" value="Genomic_DNA"/>
</dbReference>
<dbReference type="Gene3D" id="3.30.450.40">
    <property type="match status" value="1"/>
</dbReference>
<dbReference type="SMART" id="SM00065">
    <property type="entry name" value="GAF"/>
    <property type="match status" value="1"/>
</dbReference>
<dbReference type="Pfam" id="PF00512">
    <property type="entry name" value="HisKA"/>
    <property type="match status" value="1"/>
</dbReference>
<keyword evidence="6" id="KW-0902">Two-component regulatory system</keyword>
<dbReference type="SUPFAM" id="SSF55874">
    <property type="entry name" value="ATPase domain of HSP90 chaperone/DNA topoisomerase II/histidine kinase"/>
    <property type="match status" value="1"/>
</dbReference>
<gene>
    <name evidence="11" type="ORF">DFR64_1073</name>
</gene>
<protein>
    <recommendedName>
        <fullName evidence="2">histidine kinase</fullName>
        <ecNumber evidence="2">2.7.13.3</ecNumber>
    </recommendedName>
</protein>
<dbReference type="FunFam" id="3.30.565.10:FF:000006">
    <property type="entry name" value="Sensor histidine kinase WalK"/>
    <property type="match status" value="1"/>
</dbReference>
<dbReference type="PROSITE" id="PS50109">
    <property type="entry name" value="HIS_KIN"/>
    <property type="match status" value="1"/>
</dbReference>
<dbReference type="GO" id="GO:0000155">
    <property type="term" value="F:phosphorelay sensor kinase activity"/>
    <property type="evidence" value="ECO:0007669"/>
    <property type="project" value="InterPro"/>
</dbReference>
<keyword evidence="3" id="KW-0597">Phosphoprotein</keyword>
<dbReference type="PANTHER" id="PTHR43547:SF2">
    <property type="entry name" value="HYBRID SIGNAL TRANSDUCTION HISTIDINE KINASE C"/>
    <property type="match status" value="1"/>
</dbReference>
<comment type="catalytic activity">
    <reaction evidence="1">
        <text>ATP + protein L-histidine = ADP + protein N-phospho-L-histidine.</text>
        <dbReference type="EC" id="2.7.13.3"/>
    </reaction>
</comment>
<evidence type="ECO:0000256" key="3">
    <source>
        <dbReference type="ARBA" id="ARBA00022553"/>
    </source>
</evidence>
<dbReference type="Gene3D" id="3.30.565.10">
    <property type="entry name" value="Histidine kinase-like ATPase, C-terminal domain"/>
    <property type="match status" value="1"/>
</dbReference>